<gene>
    <name evidence="2" type="ORF">WMO66_09790</name>
</gene>
<dbReference type="Proteomes" id="UP001491552">
    <property type="component" value="Unassembled WGS sequence"/>
</dbReference>
<dbReference type="RefSeq" id="WP_349136254.1">
    <property type="nucleotide sequence ID" value="NZ_JBBMFF010000237.1"/>
</dbReference>
<dbReference type="EMBL" id="JBBMFF010000237">
    <property type="protein sequence ID" value="MEQ2511532.1"/>
    <property type="molecule type" value="Genomic_DNA"/>
</dbReference>
<comment type="caution">
    <text evidence="2">The sequence shown here is derived from an EMBL/GenBank/DDBJ whole genome shotgun (WGS) entry which is preliminary data.</text>
</comment>
<reference evidence="2 3" key="1">
    <citation type="submission" date="2024-03" db="EMBL/GenBank/DDBJ databases">
        <title>Human intestinal bacterial collection.</title>
        <authorList>
            <person name="Pauvert C."/>
            <person name="Hitch T.C.A."/>
            <person name="Clavel T."/>
        </authorList>
    </citation>
    <scope>NUCLEOTIDE SEQUENCE [LARGE SCALE GENOMIC DNA]</scope>
    <source>
        <strain evidence="2 3">CLA-AA-H192</strain>
    </source>
</reference>
<keyword evidence="3" id="KW-1185">Reference proteome</keyword>
<evidence type="ECO:0000259" key="1">
    <source>
        <dbReference type="Pfam" id="PF11074"/>
    </source>
</evidence>
<accession>A0ABV1G834</accession>
<sequence>MVYLSKSKYCGLWQCPKIAWMKKYKPEELTLDRSVLSRMEAGNEVGDLAMGLFGDYVEVTAYKNDKLDLSKMIETTKAEMQKGTPVICEASFEYNGLYCAVDILKKEADGWAIYEVKSSTKHENSTDDKPVYIADVAYQKYVLENCGVKLSGTYLICLNGDYIFDGTLDIDRLFTISDIAEAVAAEEKNIAGNLSVAERLLNSPDEPDIDLSIGCKNPYLCGFWKYCSRHIPEQSVFDLYRMWFSKKIAFYKKGLVTYPELMNSSEITNKTQLRQMEFALQDKGTYIEKDNIRDFLSALSYPLYFLDFETMQPVIPKYIGTKPYAQIPFQYSLHYIEAEGGKLKHTEFLAESGTDPRRKLAEQLCTDIPMNVCVTAYNKAFECTRLKELAETFPDLAEHLLNIRDNIVDLLVPFQSGYYYNRAMSGSFSIKSVLPAIFPDDPELDYHNLEGVHNGGEAMTIFPKIQFMKPEEQKTARHNLLKYCELDTYAMVKVWKELVRAAE</sequence>
<evidence type="ECO:0000313" key="2">
    <source>
        <dbReference type="EMBL" id="MEQ2511532.1"/>
    </source>
</evidence>
<dbReference type="Pfam" id="PF11074">
    <property type="entry name" value="DUF2779"/>
    <property type="match status" value="1"/>
</dbReference>
<protein>
    <submittedName>
        <fullName evidence="2">DUF2779 domain-containing protein</fullName>
    </submittedName>
</protein>
<feature type="domain" description="DUF2779" evidence="1">
    <location>
        <begin position="304"/>
        <end position="429"/>
    </location>
</feature>
<organism evidence="2 3">
    <name type="scientific">Faecousia intestinalis</name>
    <dbReference type="NCBI Taxonomy" id="3133167"/>
    <lineage>
        <taxon>Bacteria</taxon>
        <taxon>Bacillati</taxon>
        <taxon>Bacillota</taxon>
        <taxon>Clostridia</taxon>
        <taxon>Eubacteriales</taxon>
        <taxon>Oscillospiraceae</taxon>
        <taxon>Faecousia</taxon>
    </lineage>
</organism>
<evidence type="ECO:0000313" key="3">
    <source>
        <dbReference type="Proteomes" id="UP001491552"/>
    </source>
</evidence>
<name>A0ABV1G834_9FIRM</name>
<proteinExistence type="predicted"/>
<dbReference type="InterPro" id="IPR021301">
    <property type="entry name" value="DUF2779"/>
</dbReference>